<evidence type="ECO:0000256" key="3">
    <source>
        <dbReference type="SAM" id="MobiDB-lite"/>
    </source>
</evidence>
<dbReference type="CDD" id="cd00067">
    <property type="entry name" value="GAL4"/>
    <property type="match status" value="1"/>
</dbReference>
<keyword evidence="5" id="KW-1185">Reference proteome</keyword>
<dbReference type="AlphaFoldDB" id="A0A6J3LXA7"/>
<accession>A0A6J3LXA7</accession>
<evidence type="ECO:0000256" key="2">
    <source>
        <dbReference type="SAM" id="Coils"/>
    </source>
</evidence>
<reference evidence="6" key="3">
    <citation type="submission" date="2025-08" db="UniProtKB">
        <authorList>
            <consortium name="RefSeq"/>
        </authorList>
    </citation>
    <scope>IDENTIFICATION</scope>
    <source>
        <strain evidence="6">CBS 342.82</strain>
    </source>
</reference>
<dbReference type="SMART" id="SM00066">
    <property type="entry name" value="GAL4"/>
    <property type="match status" value="1"/>
</dbReference>
<organism evidence="6">
    <name type="scientific">Dissoconium aciculare CBS 342.82</name>
    <dbReference type="NCBI Taxonomy" id="1314786"/>
    <lineage>
        <taxon>Eukaryota</taxon>
        <taxon>Fungi</taxon>
        <taxon>Dikarya</taxon>
        <taxon>Ascomycota</taxon>
        <taxon>Pezizomycotina</taxon>
        <taxon>Dothideomycetes</taxon>
        <taxon>Dothideomycetidae</taxon>
        <taxon>Mycosphaerellales</taxon>
        <taxon>Dissoconiaceae</taxon>
        <taxon>Dissoconium</taxon>
    </lineage>
</organism>
<keyword evidence="1" id="KW-0539">Nucleus</keyword>
<sequence length="223" mass="25951">MADEIKEDPDQMTLDGDIGGAKKRKTAVQIACQRCRKMKQACDSEKPVCGPCSRRKVKFCVYEREVFPKESRQAAIKRDLLQAEDDLRRSRDECDKYKGQLEEVTDALSFLRTRSEQETMQIWRWVKSDPCPIKALASITVPTSYPGWTSTVACTTSQHFHHVSQQQHDPRHHQQNSQRDQRQQLPPLASYHLQPYLTQHPPPPPQQSTQYPDHQHHHSHEYE</sequence>
<evidence type="ECO:0000313" key="6">
    <source>
        <dbReference type="RefSeq" id="XP_033457421.1"/>
    </source>
</evidence>
<dbReference type="PROSITE" id="PS00463">
    <property type="entry name" value="ZN2_CY6_FUNGAL_1"/>
    <property type="match status" value="1"/>
</dbReference>
<name>A0A6J3LXA7_9PEZI</name>
<reference evidence="6" key="1">
    <citation type="submission" date="2020-01" db="EMBL/GenBank/DDBJ databases">
        <authorList>
            <consortium name="DOE Joint Genome Institute"/>
            <person name="Haridas S."/>
            <person name="Albert R."/>
            <person name="Binder M."/>
            <person name="Bloem J."/>
            <person name="Labutti K."/>
            <person name="Salamov A."/>
            <person name="Andreopoulos B."/>
            <person name="Baker S.E."/>
            <person name="Barry K."/>
            <person name="Bills G."/>
            <person name="Bluhm B.H."/>
            <person name="Cannon C."/>
            <person name="Castanera R."/>
            <person name="Culley D.E."/>
            <person name="Daum C."/>
            <person name="Ezra D."/>
            <person name="Gonzalez J.B."/>
            <person name="Henrissat B."/>
            <person name="Kuo A."/>
            <person name="Liang C."/>
            <person name="Lipzen A."/>
            <person name="Lutzoni F."/>
            <person name="Magnuson J."/>
            <person name="Mondo S."/>
            <person name="Nolan M."/>
            <person name="Ohm R."/>
            <person name="Pangilinan J."/>
            <person name="Park H.-J."/>
            <person name="Ramirez L."/>
            <person name="Alfaro M."/>
            <person name="Sun H."/>
            <person name="Tritt A."/>
            <person name="Yoshinaga Y."/>
            <person name="Zwiers L.-H."/>
            <person name="Turgeon B.G."/>
            <person name="Goodwin S.B."/>
            <person name="Spatafora J.W."/>
            <person name="Crous P.W."/>
            <person name="Grigoriev I.V."/>
        </authorList>
    </citation>
    <scope>NUCLEOTIDE SEQUENCE</scope>
    <source>
        <strain evidence="6">CBS 342.82</strain>
    </source>
</reference>
<gene>
    <name evidence="6" type="ORF">K489DRAFT_403701</name>
</gene>
<keyword evidence="2" id="KW-0175">Coiled coil</keyword>
<feature type="domain" description="Zn(2)-C6 fungal-type" evidence="4">
    <location>
        <begin position="31"/>
        <end position="62"/>
    </location>
</feature>
<feature type="region of interest" description="Disordered" evidence="3">
    <location>
        <begin position="1"/>
        <end position="23"/>
    </location>
</feature>
<evidence type="ECO:0000256" key="1">
    <source>
        <dbReference type="ARBA" id="ARBA00023242"/>
    </source>
</evidence>
<evidence type="ECO:0000259" key="4">
    <source>
        <dbReference type="PROSITE" id="PS50048"/>
    </source>
</evidence>
<protein>
    <recommendedName>
        <fullName evidence="4">Zn(2)-C6 fungal-type domain-containing protein</fullName>
    </recommendedName>
</protein>
<dbReference type="GO" id="GO:0008270">
    <property type="term" value="F:zinc ion binding"/>
    <property type="evidence" value="ECO:0007669"/>
    <property type="project" value="InterPro"/>
</dbReference>
<feature type="coiled-coil region" evidence="2">
    <location>
        <begin position="73"/>
        <end position="107"/>
    </location>
</feature>
<dbReference type="InterPro" id="IPR001138">
    <property type="entry name" value="Zn2Cys6_DnaBD"/>
</dbReference>
<dbReference type="InterPro" id="IPR036864">
    <property type="entry name" value="Zn2-C6_fun-type_DNA-bd_sf"/>
</dbReference>
<dbReference type="Gene3D" id="4.10.240.10">
    <property type="entry name" value="Zn(2)-C6 fungal-type DNA-binding domain"/>
    <property type="match status" value="1"/>
</dbReference>
<evidence type="ECO:0000313" key="5">
    <source>
        <dbReference type="Proteomes" id="UP000504637"/>
    </source>
</evidence>
<dbReference type="GO" id="GO:0000981">
    <property type="term" value="F:DNA-binding transcription factor activity, RNA polymerase II-specific"/>
    <property type="evidence" value="ECO:0007669"/>
    <property type="project" value="InterPro"/>
</dbReference>
<dbReference type="Pfam" id="PF00172">
    <property type="entry name" value="Zn_clus"/>
    <property type="match status" value="1"/>
</dbReference>
<reference evidence="6" key="2">
    <citation type="submission" date="2020-04" db="EMBL/GenBank/DDBJ databases">
        <authorList>
            <consortium name="NCBI Genome Project"/>
        </authorList>
    </citation>
    <scope>NUCLEOTIDE SEQUENCE</scope>
    <source>
        <strain evidence="6">CBS 342.82</strain>
    </source>
</reference>
<dbReference type="GeneID" id="54364896"/>
<feature type="region of interest" description="Disordered" evidence="3">
    <location>
        <begin position="159"/>
        <end position="223"/>
    </location>
</feature>
<dbReference type="RefSeq" id="XP_033457421.1">
    <property type="nucleotide sequence ID" value="XM_033607096.1"/>
</dbReference>
<dbReference type="PROSITE" id="PS50048">
    <property type="entry name" value="ZN2_CY6_FUNGAL_2"/>
    <property type="match status" value="1"/>
</dbReference>
<dbReference type="OrthoDB" id="424974at2759"/>
<proteinExistence type="predicted"/>
<dbReference type="Proteomes" id="UP000504637">
    <property type="component" value="Unplaced"/>
</dbReference>
<dbReference type="SUPFAM" id="SSF57701">
    <property type="entry name" value="Zn2/Cys6 DNA-binding domain"/>
    <property type="match status" value="1"/>
</dbReference>